<feature type="transmembrane region" description="Helical" evidence="5">
    <location>
        <begin position="168"/>
        <end position="185"/>
    </location>
</feature>
<reference evidence="6 7" key="1">
    <citation type="journal article" date="2014" name="Genome Biol. Evol.">
        <title>The secreted proteins of Achlya hypogyna and Thraustotheca clavata identify the ancestral oomycete secretome and reveal gene acquisitions by horizontal gene transfer.</title>
        <authorList>
            <person name="Misner I."/>
            <person name="Blouin N."/>
            <person name="Leonard G."/>
            <person name="Richards T.A."/>
            <person name="Lane C.E."/>
        </authorList>
    </citation>
    <scope>NUCLEOTIDE SEQUENCE [LARGE SCALE GENOMIC DNA]</scope>
    <source>
        <strain evidence="6 7">ATCC 48635</strain>
    </source>
</reference>
<dbReference type="GO" id="GO:0022857">
    <property type="term" value="F:transmembrane transporter activity"/>
    <property type="evidence" value="ECO:0007669"/>
    <property type="project" value="InterPro"/>
</dbReference>
<evidence type="ECO:0000256" key="2">
    <source>
        <dbReference type="ARBA" id="ARBA00022692"/>
    </source>
</evidence>
<comment type="caution">
    <text evidence="6">The sequence shown here is derived from an EMBL/GenBank/DDBJ whole genome shotgun (WGS) entry which is preliminary data.</text>
</comment>
<dbReference type="EMBL" id="JNBR01002411">
    <property type="protein sequence ID" value="OQR82867.1"/>
    <property type="molecule type" value="Genomic_DNA"/>
</dbReference>
<sequence length="317" mass="34023">MFPKASQLQPAAKAHAPNVIHVNAKASGASNGHAGDAATSCKVEDVLEEVIHPSDLARSVHIWALGVVCVLGGHLYGWNAAFATGFVPYAVSQVITGAAFVVYMSSAAEVSGKIAFSGGSYGLTRITLGFYAGFLVGFLEALEYIASAAVSVSYVADFICSEFDIDDAYQPLMWFIFYAVFIGIFQLRGKYVWNFMVVFALACIAPSVLFVVTNMHRADLPRYGGIVDNTTGSVVWASGTLSSAYFAWLPYTSWGYAGVECLTLVTSMTTDPKDTIPRGMLSSTWTLFISNVSLIFMVASLPPGMNDAIDDEFPLNN</sequence>
<accession>A0A1V9YAX5</accession>
<organism evidence="6 7">
    <name type="scientific">Achlya hypogyna</name>
    <name type="common">Oomycete</name>
    <name type="synonym">Protoachlya hypogyna</name>
    <dbReference type="NCBI Taxonomy" id="1202772"/>
    <lineage>
        <taxon>Eukaryota</taxon>
        <taxon>Sar</taxon>
        <taxon>Stramenopiles</taxon>
        <taxon>Oomycota</taxon>
        <taxon>Saprolegniomycetes</taxon>
        <taxon>Saprolegniales</taxon>
        <taxon>Achlyaceae</taxon>
        <taxon>Achlya</taxon>
    </lineage>
</organism>
<feature type="transmembrane region" description="Helical" evidence="5">
    <location>
        <begin position="60"/>
        <end position="79"/>
    </location>
</feature>
<evidence type="ECO:0000256" key="1">
    <source>
        <dbReference type="ARBA" id="ARBA00004141"/>
    </source>
</evidence>
<dbReference type="OrthoDB" id="165722at2759"/>
<keyword evidence="3 5" id="KW-1133">Transmembrane helix</keyword>
<evidence type="ECO:0000256" key="5">
    <source>
        <dbReference type="SAM" id="Phobius"/>
    </source>
</evidence>
<feature type="transmembrane region" description="Helical" evidence="5">
    <location>
        <begin position="285"/>
        <end position="305"/>
    </location>
</feature>
<dbReference type="AlphaFoldDB" id="A0A1V9YAX5"/>
<feature type="non-terminal residue" evidence="6">
    <location>
        <position position="317"/>
    </location>
</feature>
<feature type="transmembrane region" description="Helical" evidence="5">
    <location>
        <begin position="128"/>
        <end position="156"/>
    </location>
</feature>
<evidence type="ECO:0000313" key="7">
    <source>
        <dbReference type="Proteomes" id="UP000243579"/>
    </source>
</evidence>
<evidence type="ECO:0000256" key="3">
    <source>
        <dbReference type="ARBA" id="ARBA00022989"/>
    </source>
</evidence>
<keyword evidence="4 5" id="KW-0472">Membrane</keyword>
<dbReference type="InterPro" id="IPR002293">
    <property type="entry name" value="AA/rel_permease1"/>
</dbReference>
<proteinExistence type="predicted"/>
<evidence type="ECO:0000313" key="6">
    <source>
        <dbReference type="EMBL" id="OQR82867.1"/>
    </source>
</evidence>
<keyword evidence="7" id="KW-1185">Reference proteome</keyword>
<name>A0A1V9YAX5_ACHHY</name>
<dbReference type="Proteomes" id="UP000243579">
    <property type="component" value="Unassembled WGS sequence"/>
</dbReference>
<comment type="subcellular location">
    <subcellularLocation>
        <location evidence="1">Membrane</location>
        <topology evidence="1">Multi-pass membrane protein</topology>
    </subcellularLocation>
</comment>
<dbReference type="Gene3D" id="1.20.1740.10">
    <property type="entry name" value="Amino acid/polyamine transporter I"/>
    <property type="match status" value="1"/>
</dbReference>
<dbReference type="Pfam" id="PF13520">
    <property type="entry name" value="AA_permease_2"/>
    <property type="match status" value="1"/>
</dbReference>
<feature type="transmembrane region" description="Helical" evidence="5">
    <location>
        <begin position="191"/>
        <end position="212"/>
    </location>
</feature>
<dbReference type="GO" id="GO:0016020">
    <property type="term" value="C:membrane"/>
    <property type="evidence" value="ECO:0007669"/>
    <property type="project" value="UniProtKB-SubCell"/>
</dbReference>
<protein>
    <submittedName>
        <fullName evidence="6">Amino acid ABC transporter permease</fullName>
    </submittedName>
</protein>
<keyword evidence="2 5" id="KW-0812">Transmembrane</keyword>
<gene>
    <name evidence="6" type="ORF">ACHHYP_15359</name>
</gene>
<feature type="transmembrane region" description="Helical" evidence="5">
    <location>
        <begin position="86"/>
        <end position="108"/>
    </location>
</feature>
<evidence type="ECO:0000256" key="4">
    <source>
        <dbReference type="ARBA" id="ARBA00023136"/>
    </source>
</evidence>
<dbReference type="STRING" id="1202772.A0A1V9YAX5"/>